<dbReference type="Gene3D" id="2.40.70.10">
    <property type="entry name" value="Acid Proteases"/>
    <property type="match status" value="2"/>
</dbReference>
<gene>
    <name evidence="9" type="ORF">ACH5RR_024990</name>
</gene>
<sequence>MAQTQSPLLLTLILFSLTTLTSLVFSLRPHKQQNQGVVLDVSSSIYKTLQVFSNEKAKPTTTTTTTTSSSSVLSFSLYPRDSIIKPQQYESYSSLISSRLAADVARANFINSKLQLALSKSQVKTDILPEDLEVPVTHGPGGYAARIGVGQPAKEFHLITDTGSDINWVQCQNCKECFLQSDPKFDPSKSTTYKSLTCKSQQCTSLRTRNCTKSNKCLYGVPYGDGSFTIGNLATETLSFGNSGSVDNVAIGCGRVNRGNFGGFAGILGLGGSVLALPSQIKATSFSYCLVNIDSSSSTTLEFNSPSPCDSVLVPFVTNPSFDVYYYVELTGITVGGHQISIPASVFQIGNDGNSGIILDSGTTVTQLEAQVYKSLRDTFVKYTQNLPKASGFQILDTCYDLSSSSNVTVPKISFQFSGGKTVSLPPENYLIPVTSNGKFCLAFTATSQIVSIIGNTQQQGFRVTYDLANKLIGFSPNKC</sequence>
<keyword evidence="3" id="KW-0064">Aspartyl protease</keyword>
<keyword evidence="10" id="KW-1185">Reference proteome</keyword>
<dbReference type="EMBL" id="JBJUIK010000011">
    <property type="protein sequence ID" value="KAL3512273.1"/>
    <property type="molecule type" value="Genomic_DNA"/>
</dbReference>
<name>A0ABD2YZF1_9GENT</name>
<dbReference type="InterPro" id="IPR021109">
    <property type="entry name" value="Peptidase_aspartic_dom_sf"/>
</dbReference>
<dbReference type="GO" id="GO:0004190">
    <property type="term" value="F:aspartic-type endopeptidase activity"/>
    <property type="evidence" value="ECO:0007669"/>
    <property type="project" value="UniProtKB-KW"/>
</dbReference>
<dbReference type="PANTHER" id="PTHR13683:SF274">
    <property type="entry name" value="PROTEIN ASPARTIC PROTEASE IN GUARD CELL 1"/>
    <property type="match status" value="1"/>
</dbReference>
<dbReference type="FunFam" id="2.40.70.10:FF:000031">
    <property type="entry name" value="Aspartyl protease AED1"/>
    <property type="match status" value="1"/>
</dbReference>
<reference evidence="9 10" key="1">
    <citation type="submission" date="2024-11" db="EMBL/GenBank/DDBJ databases">
        <title>A near-complete genome assembly of Cinchona calisaya.</title>
        <authorList>
            <person name="Lian D.C."/>
            <person name="Zhao X.W."/>
            <person name="Wei L."/>
        </authorList>
    </citation>
    <scope>NUCLEOTIDE SEQUENCE [LARGE SCALE GENOMIC DNA]</scope>
    <source>
        <tissue evidence="9">Nenye</tissue>
    </source>
</reference>
<evidence type="ECO:0000256" key="5">
    <source>
        <dbReference type="ARBA" id="ARBA00023180"/>
    </source>
</evidence>
<dbReference type="FunFam" id="2.40.70.10:FF:000033">
    <property type="entry name" value="Aspartyl protease family protein"/>
    <property type="match status" value="1"/>
</dbReference>
<evidence type="ECO:0000313" key="9">
    <source>
        <dbReference type="EMBL" id="KAL3512273.1"/>
    </source>
</evidence>
<comment type="caution">
    <text evidence="9">The sequence shown here is derived from an EMBL/GenBank/DDBJ whole genome shotgun (WGS) entry which is preliminary data.</text>
</comment>
<protein>
    <recommendedName>
        <fullName evidence="8">Peptidase A1 domain-containing protein</fullName>
    </recommendedName>
</protein>
<evidence type="ECO:0000256" key="2">
    <source>
        <dbReference type="ARBA" id="ARBA00022670"/>
    </source>
</evidence>
<feature type="signal peptide" evidence="7">
    <location>
        <begin position="1"/>
        <end position="26"/>
    </location>
</feature>
<dbReference type="InterPro" id="IPR032799">
    <property type="entry name" value="TAXi_C"/>
</dbReference>
<dbReference type="Proteomes" id="UP001630127">
    <property type="component" value="Unassembled WGS sequence"/>
</dbReference>
<evidence type="ECO:0000256" key="4">
    <source>
        <dbReference type="ARBA" id="ARBA00022801"/>
    </source>
</evidence>
<accession>A0ABD2YZF1</accession>
<dbReference type="SUPFAM" id="SSF50630">
    <property type="entry name" value="Acid proteases"/>
    <property type="match status" value="1"/>
</dbReference>
<evidence type="ECO:0000256" key="1">
    <source>
        <dbReference type="ARBA" id="ARBA00007447"/>
    </source>
</evidence>
<evidence type="ECO:0000256" key="6">
    <source>
        <dbReference type="PIRSR" id="PIRSR601461-1"/>
    </source>
</evidence>
<feature type="domain" description="Peptidase A1" evidence="8">
    <location>
        <begin position="143"/>
        <end position="476"/>
    </location>
</feature>
<evidence type="ECO:0000259" key="8">
    <source>
        <dbReference type="PROSITE" id="PS51767"/>
    </source>
</evidence>
<evidence type="ECO:0000256" key="3">
    <source>
        <dbReference type="ARBA" id="ARBA00022750"/>
    </source>
</evidence>
<organism evidence="9 10">
    <name type="scientific">Cinchona calisaya</name>
    <dbReference type="NCBI Taxonomy" id="153742"/>
    <lineage>
        <taxon>Eukaryota</taxon>
        <taxon>Viridiplantae</taxon>
        <taxon>Streptophyta</taxon>
        <taxon>Embryophyta</taxon>
        <taxon>Tracheophyta</taxon>
        <taxon>Spermatophyta</taxon>
        <taxon>Magnoliopsida</taxon>
        <taxon>eudicotyledons</taxon>
        <taxon>Gunneridae</taxon>
        <taxon>Pentapetalae</taxon>
        <taxon>asterids</taxon>
        <taxon>lamiids</taxon>
        <taxon>Gentianales</taxon>
        <taxon>Rubiaceae</taxon>
        <taxon>Cinchonoideae</taxon>
        <taxon>Cinchoneae</taxon>
        <taxon>Cinchona</taxon>
    </lineage>
</organism>
<dbReference type="Pfam" id="PF14543">
    <property type="entry name" value="TAXi_N"/>
    <property type="match status" value="1"/>
</dbReference>
<feature type="chain" id="PRO_5044754301" description="Peptidase A1 domain-containing protein" evidence="7">
    <location>
        <begin position="27"/>
        <end position="480"/>
    </location>
</feature>
<dbReference type="InterPro" id="IPR001461">
    <property type="entry name" value="Aspartic_peptidase_A1"/>
</dbReference>
<keyword evidence="7" id="KW-0732">Signal</keyword>
<dbReference type="AlphaFoldDB" id="A0ABD2YZF1"/>
<keyword evidence="4" id="KW-0378">Hydrolase</keyword>
<proteinExistence type="inferred from homology"/>
<evidence type="ECO:0000313" key="10">
    <source>
        <dbReference type="Proteomes" id="UP001630127"/>
    </source>
</evidence>
<dbReference type="GO" id="GO:0006508">
    <property type="term" value="P:proteolysis"/>
    <property type="evidence" value="ECO:0007669"/>
    <property type="project" value="UniProtKB-KW"/>
</dbReference>
<dbReference type="PROSITE" id="PS51767">
    <property type="entry name" value="PEPTIDASE_A1"/>
    <property type="match status" value="1"/>
</dbReference>
<dbReference type="PANTHER" id="PTHR13683">
    <property type="entry name" value="ASPARTYL PROTEASES"/>
    <property type="match status" value="1"/>
</dbReference>
<dbReference type="Pfam" id="PF14541">
    <property type="entry name" value="TAXi_C"/>
    <property type="match status" value="1"/>
</dbReference>
<evidence type="ECO:0000256" key="7">
    <source>
        <dbReference type="SAM" id="SignalP"/>
    </source>
</evidence>
<keyword evidence="5" id="KW-0325">Glycoprotein</keyword>
<feature type="active site" evidence="6">
    <location>
        <position position="360"/>
    </location>
</feature>
<dbReference type="InterPro" id="IPR033121">
    <property type="entry name" value="PEPTIDASE_A1"/>
</dbReference>
<comment type="similarity">
    <text evidence="1">Belongs to the peptidase A1 family.</text>
</comment>
<keyword evidence="2" id="KW-0645">Protease</keyword>
<feature type="active site" evidence="6">
    <location>
        <position position="161"/>
    </location>
</feature>
<dbReference type="InterPro" id="IPR032861">
    <property type="entry name" value="TAXi_N"/>
</dbReference>